<gene>
    <name evidence="1" type="ORF">SLEP1_g7985</name>
</gene>
<name>A0AAV5I084_9ROSI</name>
<reference evidence="1 2" key="1">
    <citation type="journal article" date="2021" name="Commun. Biol.">
        <title>The genome of Shorea leprosula (Dipterocarpaceae) highlights the ecological relevance of drought in aseasonal tropical rainforests.</title>
        <authorList>
            <person name="Ng K.K.S."/>
            <person name="Kobayashi M.J."/>
            <person name="Fawcett J.A."/>
            <person name="Hatakeyama M."/>
            <person name="Paape T."/>
            <person name="Ng C.H."/>
            <person name="Ang C.C."/>
            <person name="Tnah L.H."/>
            <person name="Lee C.T."/>
            <person name="Nishiyama T."/>
            <person name="Sese J."/>
            <person name="O'Brien M.J."/>
            <person name="Copetti D."/>
            <person name="Mohd Noor M.I."/>
            <person name="Ong R.C."/>
            <person name="Putra M."/>
            <person name="Sireger I.Z."/>
            <person name="Indrioko S."/>
            <person name="Kosugi Y."/>
            <person name="Izuno A."/>
            <person name="Isagi Y."/>
            <person name="Lee S.L."/>
            <person name="Shimizu K.K."/>
        </authorList>
    </citation>
    <scope>NUCLEOTIDE SEQUENCE [LARGE SCALE GENOMIC DNA]</scope>
    <source>
        <strain evidence="1">214</strain>
    </source>
</reference>
<keyword evidence="2" id="KW-1185">Reference proteome</keyword>
<organism evidence="1 2">
    <name type="scientific">Rubroshorea leprosula</name>
    <dbReference type="NCBI Taxonomy" id="152421"/>
    <lineage>
        <taxon>Eukaryota</taxon>
        <taxon>Viridiplantae</taxon>
        <taxon>Streptophyta</taxon>
        <taxon>Embryophyta</taxon>
        <taxon>Tracheophyta</taxon>
        <taxon>Spermatophyta</taxon>
        <taxon>Magnoliopsida</taxon>
        <taxon>eudicotyledons</taxon>
        <taxon>Gunneridae</taxon>
        <taxon>Pentapetalae</taxon>
        <taxon>rosids</taxon>
        <taxon>malvids</taxon>
        <taxon>Malvales</taxon>
        <taxon>Dipterocarpaceae</taxon>
        <taxon>Rubroshorea</taxon>
    </lineage>
</organism>
<dbReference type="AlphaFoldDB" id="A0AAV5I084"/>
<dbReference type="Proteomes" id="UP001054252">
    <property type="component" value="Unassembled WGS sequence"/>
</dbReference>
<evidence type="ECO:0000313" key="1">
    <source>
        <dbReference type="EMBL" id="GKU94488.1"/>
    </source>
</evidence>
<protein>
    <submittedName>
        <fullName evidence="1">Uncharacterized protein</fullName>
    </submittedName>
</protein>
<dbReference type="EMBL" id="BPVZ01000008">
    <property type="protein sequence ID" value="GKU94488.1"/>
    <property type="molecule type" value="Genomic_DNA"/>
</dbReference>
<accession>A0AAV5I084</accession>
<proteinExistence type="predicted"/>
<evidence type="ECO:0000313" key="2">
    <source>
        <dbReference type="Proteomes" id="UP001054252"/>
    </source>
</evidence>
<comment type="caution">
    <text evidence="1">The sequence shown here is derived from an EMBL/GenBank/DDBJ whole genome shotgun (WGS) entry which is preliminary data.</text>
</comment>
<sequence>MGPVPPPFIELVPCPLFMGPVPPIHRRPFMGLIPLPIMEPVPLPFMGPVGSVPRLLMGSVRPPFIGPLPPRPLMGPQDIPLIRGVCPHHHTRWAIRGDHCLVRKNNHGPCCDVNNIGKAAGKWP</sequence>